<dbReference type="Pfam" id="PF00753">
    <property type="entry name" value="Lactamase_B"/>
    <property type="match status" value="1"/>
</dbReference>
<organism evidence="3 4">
    <name type="scientific">Streptomyces daliensis</name>
    <dbReference type="NCBI Taxonomy" id="299421"/>
    <lineage>
        <taxon>Bacteria</taxon>
        <taxon>Bacillati</taxon>
        <taxon>Actinomycetota</taxon>
        <taxon>Actinomycetes</taxon>
        <taxon>Kitasatosporales</taxon>
        <taxon>Streptomycetaceae</taxon>
        <taxon>Streptomyces</taxon>
    </lineage>
</organism>
<dbReference type="AlphaFoldDB" id="A0A8T4IQC0"/>
<feature type="domain" description="Metallo-beta-lactamase" evidence="2">
    <location>
        <begin position="13"/>
        <end position="106"/>
    </location>
</feature>
<evidence type="ECO:0000313" key="4">
    <source>
        <dbReference type="Proteomes" id="UP000675554"/>
    </source>
</evidence>
<sequence length="125" mass="13097">LHSLRAGGKRETPVSDPRPFPGEGPLDLPGRPVPVATPGHTDGHTAFHLPHAGVLITGDALVTGHPTSRVRGPQLLPRMFDAHRERARESLSVLAELAADTLLPGHGPAHSGPARAAAQEAYEKA</sequence>
<keyword evidence="4" id="KW-1185">Reference proteome</keyword>
<accession>A0A8T4IQC0</accession>
<proteinExistence type="predicted"/>
<feature type="region of interest" description="Disordered" evidence="1">
    <location>
        <begin position="103"/>
        <end position="125"/>
    </location>
</feature>
<dbReference type="Proteomes" id="UP000675554">
    <property type="component" value="Unassembled WGS sequence"/>
</dbReference>
<dbReference type="InterPro" id="IPR001279">
    <property type="entry name" value="Metallo-B-lactamas"/>
</dbReference>
<dbReference type="EMBL" id="JAGSMN010000273">
    <property type="protein sequence ID" value="MBR7673935.1"/>
    <property type="molecule type" value="Genomic_DNA"/>
</dbReference>
<name>A0A8T4IQC0_9ACTN</name>
<feature type="compositionally biased region" description="Low complexity" evidence="1">
    <location>
        <begin position="114"/>
        <end position="125"/>
    </location>
</feature>
<comment type="caution">
    <text evidence="3">The sequence shown here is derived from an EMBL/GenBank/DDBJ whole genome shotgun (WGS) entry which is preliminary data.</text>
</comment>
<evidence type="ECO:0000259" key="2">
    <source>
        <dbReference type="Pfam" id="PF00753"/>
    </source>
</evidence>
<dbReference type="PANTHER" id="PTHR42951">
    <property type="entry name" value="METALLO-BETA-LACTAMASE DOMAIN-CONTAINING"/>
    <property type="match status" value="1"/>
</dbReference>
<dbReference type="PANTHER" id="PTHR42951:SF14">
    <property type="entry name" value="METALLO-BETA-LACTAMASE SUPERFAMILY PROTEIN"/>
    <property type="match status" value="1"/>
</dbReference>
<dbReference type="InterPro" id="IPR050855">
    <property type="entry name" value="NDM-1-like"/>
</dbReference>
<dbReference type="InterPro" id="IPR036866">
    <property type="entry name" value="RibonucZ/Hydroxyglut_hydro"/>
</dbReference>
<feature type="non-terminal residue" evidence="3">
    <location>
        <position position="1"/>
    </location>
</feature>
<evidence type="ECO:0000256" key="1">
    <source>
        <dbReference type="SAM" id="MobiDB-lite"/>
    </source>
</evidence>
<evidence type="ECO:0000313" key="3">
    <source>
        <dbReference type="EMBL" id="MBR7673935.1"/>
    </source>
</evidence>
<gene>
    <name evidence="3" type="ORF">KDA82_13095</name>
</gene>
<dbReference type="Gene3D" id="3.60.15.10">
    <property type="entry name" value="Ribonuclease Z/Hydroxyacylglutathione hydrolase-like"/>
    <property type="match status" value="1"/>
</dbReference>
<feature type="region of interest" description="Disordered" evidence="1">
    <location>
        <begin position="1"/>
        <end position="45"/>
    </location>
</feature>
<dbReference type="SUPFAM" id="SSF56281">
    <property type="entry name" value="Metallo-hydrolase/oxidoreductase"/>
    <property type="match status" value="1"/>
</dbReference>
<reference evidence="3" key="1">
    <citation type="submission" date="2021-04" db="EMBL/GenBank/DDBJ databases">
        <title>Sequencing of actinobacteria type strains.</title>
        <authorList>
            <person name="Nguyen G.-S."/>
            <person name="Wentzel A."/>
        </authorList>
    </citation>
    <scope>NUCLEOTIDE SEQUENCE</scope>
    <source>
        <strain evidence="3">DSM 42095</strain>
    </source>
</reference>
<protein>
    <submittedName>
        <fullName evidence="3">MBL fold metallo-hydrolase</fullName>
    </submittedName>
</protein>